<dbReference type="PANTHER" id="PTHR39460:SF1">
    <property type="entry name" value="C6 TRANSCRIPTION FACTOR"/>
    <property type="match status" value="1"/>
</dbReference>
<evidence type="ECO:0000313" key="3">
    <source>
        <dbReference type="Proteomes" id="UP000799424"/>
    </source>
</evidence>
<dbReference type="OrthoDB" id="2564812at2759"/>
<dbReference type="Proteomes" id="UP000799424">
    <property type="component" value="Unassembled WGS sequence"/>
</dbReference>
<dbReference type="Pfam" id="PF24855">
    <property type="entry name" value="DUF7729"/>
    <property type="match status" value="1"/>
</dbReference>
<accession>A0A6A6ZS15</accession>
<feature type="domain" description="DUF7729" evidence="1">
    <location>
        <begin position="144"/>
        <end position="350"/>
    </location>
</feature>
<evidence type="ECO:0000259" key="1">
    <source>
        <dbReference type="Pfam" id="PF24855"/>
    </source>
</evidence>
<reference evidence="2" key="1">
    <citation type="journal article" date="2020" name="Stud. Mycol.">
        <title>101 Dothideomycetes genomes: a test case for predicting lifestyles and emergence of pathogens.</title>
        <authorList>
            <person name="Haridas S."/>
            <person name="Albert R."/>
            <person name="Binder M."/>
            <person name="Bloem J."/>
            <person name="Labutti K."/>
            <person name="Salamov A."/>
            <person name="Andreopoulos B."/>
            <person name="Baker S."/>
            <person name="Barry K."/>
            <person name="Bills G."/>
            <person name="Bluhm B."/>
            <person name="Cannon C."/>
            <person name="Castanera R."/>
            <person name="Culley D."/>
            <person name="Daum C."/>
            <person name="Ezra D."/>
            <person name="Gonzalez J."/>
            <person name="Henrissat B."/>
            <person name="Kuo A."/>
            <person name="Liang C."/>
            <person name="Lipzen A."/>
            <person name="Lutzoni F."/>
            <person name="Magnuson J."/>
            <person name="Mondo S."/>
            <person name="Nolan M."/>
            <person name="Ohm R."/>
            <person name="Pangilinan J."/>
            <person name="Park H.-J."/>
            <person name="Ramirez L."/>
            <person name="Alfaro M."/>
            <person name="Sun H."/>
            <person name="Tritt A."/>
            <person name="Yoshinaga Y."/>
            <person name="Zwiers L.-H."/>
            <person name="Turgeon B."/>
            <person name="Goodwin S."/>
            <person name="Spatafora J."/>
            <person name="Crous P."/>
            <person name="Grigoriev I."/>
        </authorList>
    </citation>
    <scope>NUCLEOTIDE SEQUENCE</scope>
    <source>
        <strain evidence="2">CBS 113818</strain>
    </source>
</reference>
<organism evidence="2 3">
    <name type="scientific">Ophiobolus disseminans</name>
    <dbReference type="NCBI Taxonomy" id="1469910"/>
    <lineage>
        <taxon>Eukaryota</taxon>
        <taxon>Fungi</taxon>
        <taxon>Dikarya</taxon>
        <taxon>Ascomycota</taxon>
        <taxon>Pezizomycotina</taxon>
        <taxon>Dothideomycetes</taxon>
        <taxon>Pleosporomycetidae</taxon>
        <taxon>Pleosporales</taxon>
        <taxon>Pleosporineae</taxon>
        <taxon>Phaeosphaeriaceae</taxon>
        <taxon>Ophiobolus</taxon>
    </lineage>
</organism>
<dbReference type="EMBL" id="MU006232">
    <property type="protein sequence ID" value="KAF2823573.1"/>
    <property type="molecule type" value="Genomic_DNA"/>
</dbReference>
<keyword evidence="3" id="KW-1185">Reference proteome</keyword>
<protein>
    <recommendedName>
        <fullName evidence="1">DUF7729 domain-containing protein</fullName>
    </recommendedName>
</protein>
<evidence type="ECO:0000313" key="2">
    <source>
        <dbReference type="EMBL" id="KAF2823573.1"/>
    </source>
</evidence>
<dbReference type="PANTHER" id="PTHR39460">
    <property type="entry name" value="EXPRESSED PROTEIN"/>
    <property type="match status" value="1"/>
</dbReference>
<proteinExistence type="predicted"/>
<name>A0A6A6ZS15_9PLEO</name>
<gene>
    <name evidence="2" type="ORF">CC86DRAFT_457904</name>
</gene>
<sequence length="382" mass="41648">MGSMFFVEPNRESGPVHCLTMSHTETRRKPNERTSRGASLLSSQRPLHTGFYPRVLSSLFFVLAFWSSIIGSASATDGDRPTLLAIQLEDDLAWKGSALYIDHQPPPLMPPLHHNEGPLSTAYDQLAERAVSTDPSAKKSDFTIPQPFDTGLSNNFTTSCASFLSRLRTSDEFKTCHPFSLMLQTSSGFFDASRSKVRITQTLEATCGANATQCNNFMQSAARELVTASACKTDLGNDTPLIIQALNGLVAYPVAYAASCLKDRKDKEGSYCFANAVTNTTSTTDSYPYYLPVGQELPAGSRPTCNSCLQDAMAIYAQYGNNVTQPISKTYVSAAQQLSIACGRTFVNVTAAPLRGAATTTHTSQFTPTITLILMFVFYFFQ</sequence>
<dbReference type="InterPro" id="IPR056146">
    <property type="entry name" value="DUF7729"/>
</dbReference>
<dbReference type="AlphaFoldDB" id="A0A6A6ZS15"/>